<gene>
    <name evidence="6" type="primary">hydA</name>
    <name evidence="6" type="ORF">GXW78_14205</name>
</gene>
<dbReference type="Pfam" id="PF01979">
    <property type="entry name" value="Amidohydro_1"/>
    <property type="match status" value="1"/>
</dbReference>
<dbReference type="InterPro" id="IPR032466">
    <property type="entry name" value="Metal_Hydrolase"/>
</dbReference>
<keyword evidence="3" id="KW-0479">Metal-binding</keyword>
<dbReference type="NCBIfam" id="TIGR02033">
    <property type="entry name" value="D-hydantoinase"/>
    <property type="match status" value="1"/>
</dbReference>
<organism evidence="6 7">
    <name type="scientific">Neoroseomonas terrae</name>
    <dbReference type="NCBI Taxonomy" id="424799"/>
    <lineage>
        <taxon>Bacteria</taxon>
        <taxon>Pseudomonadati</taxon>
        <taxon>Pseudomonadota</taxon>
        <taxon>Alphaproteobacteria</taxon>
        <taxon>Acetobacterales</taxon>
        <taxon>Acetobacteraceae</taxon>
        <taxon>Neoroseomonas</taxon>
    </lineage>
</organism>
<dbReference type="EC" id="3.5.2.2" evidence="6"/>
<dbReference type="InterPro" id="IPR050378">
    <property type="entry name" value="Metallo-dep_Hydrolases_sf"/>
</dbReference>
<feature type="domain" description="Amidohydrolase-related" evidence="5">
    <location>
        <begin position="51"/>
        <end position="442"/>
    </location>
</feature>
<evidence type="ECO:0000256" key="3">
    <source>
        <dbReference type="ARBA" id="ARBA00022723"/>
    </source>
</evidence>
<dbReference type="RefSeq" id="WP_211869486.1">
    <property type="nucleotide sequence ID" value="NZ_JAAEDI010000014.1"/>
</dbReference>
<dbReference type="PANTHER" id="PTHR11647">
    <property type="entry name" value="HYDRANTOINASE/DIHYDROPYRIMIDINASE FAMILY MEMBER"/>
    <property type="match status" value="1"/>
</dbReference>
<dbReference type="PANTHER" id="PTHR11647:SF1">
    <property type="entry name" value="COLLAPSIN RESPONSE MEDIATOR PROTEIN"/>
    <property type="match status" value="1"/>
</dbReference>
<dbReference type="InterPro" id="IPR011059">
    <property type="entry name" value="Metal-dep_hydrolase_composite"/>
</dbReference>
<dbReference type="GO" id="GO:0004157">
    <property type="term" value="F:dihydropyrimidinase activity"/>
    <property type="evidence" value="ECO:0007669"/>
    <property type="project" value="UniProtKB-EC"/>
</dbReference>
<name>A0ABS5EIJ2_9PROT</name>
<keyword evidence="4 6" id="KW-0378">Hydrolase</keyword>
<dbReference type="EMBL" id="JAAEDI010000014">
    <property type="protein sequence ID" value="MBR0650821.1"/>
    <property type="molecule type" value="Genomic_DNA"/>
</dbReference>
<dbReference type="Gene3D" id="3.20.20.140">
    <property type="entry name" value="Metal-dependent hydrolases"/>
    <property type="match status" value="1"/>
</dbReference>
<accession>A0ABS5EIJ2</accession>
<dbReference type="NCBIfam" id="NF009941">
    <property type="entry name" value="PRK13404.1"/>
    <property type="match status" value="1"/>
</dbReference>
<protein>
    <submittedName>
        <fullName evidence="6">Dihydropyrimidinase</fullName>
        <ecNumber evidence="6">3.5.2.2</ecNumber>
    </submittedName>
</protein>
<evidence type="ECO:0000313" key="7">
    <source>
        <dbReference type="Proteomes" id="UP000698752"/>
    </source>
</evidence>
<evidence type="ECO:0000256" key="1">
    <source>
        <dbReference type="ARBA" id="ARBA00001947"/>
    </source>
</evidence>
<dbReference type="Proteomes" id="UP000698752">
    <property type="component" value="Unassembled WGS sequence"/>
</dbReference>
<evidence type="ECO:0000256" key="2">
    <source>
        <dbReference type="ARBA" id="ARBA00008829"/>
    </source>
</evidence>
<comment type="similarity">
    <text evidence="2">Belongs to the metallo-dependent hydrolases superfamily. Hydantoinase/dihydropyrimidinase family.</text>
</comment>
<evidence type="ECO:0000256" key="4">
    <source>
        <dbReference type="ARBA" id="ARBA00022801"/>
    </source>
</evidence>
<proteinExistence type="inferred from homology"/>
<comment type="cofactor">
    <cofactor evidence="1">
        <name>Zn(2+)</name>
        <dbReference type="ChEBI" id="CHEBI:29105"/>
    </cofactor>
</comment>
<dbReference type="InterPro" id="IPR006680">
    <property type="entry name" value="Amidohydro-rel"/>
</dbReference>
<dbReference type="InterPro" id="IPR011778">
    <property type="entry name" value="Hydantoinase/dihydroPyrase"/>
</dbReference>
<evidence type="ECO:0000313" key="6">
    <source>
        <dbReference type="EMBL" id="MBR0650821.1"/>
    </source>
</evidence>
<dbReference type="Gene3D" id="2.30.40.10">
    <property type="entry name" value="Urease, subunit C, domain 1"/>
    <property type="match status" value="1"/>
</dbReference>
<dbReference type="SUPFAM" id="SSF51556">
    <property type="entry name" value="Metallo-dependent hydrolases"/>
    <property type="match status" value="1"/>
</dbReference>
<dbReference type="CDD" id="cd01314">
    <property type="entry name" value="D-HYD"/>
    <property type="match status" value="1"/>
</dbReference>
<sequence>MQELQTVIRGGTVVTAADTMVCDIGISGGVITALGKDLPRAAKEIDAAGLLVLPGGIDSHCHIEQYKKGSRIVPADTFESGTTSAAFGGTTSVICFAPHYKGSALTPSVEEYHRLATKSVVDYSFHLIVTDPTPAVLAELPPLIAAGHRSIKVFMTYEASRLDDAQVIAVLATARENQAFVTVHAENDAAIAWMTRRLEAAGKITAPYHAISKPPLVEREATHRIIMMSELLDQPLQVFHVTCAEAVEEIRRGQARGLKVFAETCPQYLTLTAAALDKPGFEGAKAICSPALREQADIDALWQAIRDGVIGVVSSDHAPTNYGGSAGKQAFGTDASFSKVPNGVPGLETRLPLLFSEGVVKGRIDLQQFAAITATNPAKLFGLYPRKGSIAIGMDADIAIWDPKATRRIANAELHHAVDYTPYEGMEVTGWPVAALVRGTAVVQDGKRGVDPGFGQFLPRDPYPLMQPRGVFPTSFNPFA</sequence>
<reference evidence="7" key="1">
    <citation type="journal article" date="2021" name="Syst. Appl. Microbiol.">
        <title>Roseomonas hellenica sp. nov., isolated from roots of wild-growing Alkanna tinctoria.</title>
        <authorList>
            <person name="Rat A."/>
            <person name="Naranjo H.D."/>
            <person name="Lebbe L."/>
            <person name="Cnockaert M."/>
            <person name="Krigas N."/>
            <person name="Grigoriadou K."/>
            <person name="Maloupa E."/>
            <person name="Willems A."/>
        </authorList>
    </citation>
    <scope>NUCLEOTIDE SEQUENCE [LARGE SCALE GENOMIC DNA]</scope>
    <source>
        <strain evidence="7">LMG 31159</strain>
    </source>
</reference>
<keyword evidence="7" id="KW-1185">Reference proteome</keyword>
<evidence type="ECO:0000259" key="5">
    <source>
        <dbReference type="Pfam" id="PF01979"/>
    </source>
</evidence>
<dbReference type="SUPFAM" id="SSF51338">
    <property type="entry name" value="Composite domain of metallo-dependent hydrolases"/>
    <property type="match status" value="2"/>
</dbReference>
<comment type="caution">
    <text evidence="6">The sequence shown here is derived from an EMBL/GenBank/DDBJ whole genome shotgun (WGS) entry which is preliminary data.</text>
</comment>